<dbReference type="NCBIfam" id="TIGR01764">
    <property type="entry name" value="excise"/>
    <property type="match status" value="1"/>
</dbReference>
<comment type="caution">
    <text evidence="2">The sequence shown here is derived from an EMBL/GenBank/DDBJ whole genome shotgun (WGS) entry which is preliminary data.</text>
</comment>
<dbReference type="InterPro" id="IPR041657">
    <property type="entry name" value="HTH_17"/>
</dbReference>
<evidence type="ECO:0000313" key="2">
    <source>
        <dbReference type="EMBL" id="NQE32960.1"/>
    </source>
</evidence>
<proteinExistence type="predicted"/>
<feature type="domain" description="Helix-turn-helix" evidence="1">
    <location>
        <begin position="88"/>
        <end position="133"/>
    </location>
</feature>
<dbReference type="Pfam" id="PF12728">
    <property type="entry name" value="HTH_17"/>
    <property type="match status" value="1"/>
</dbReference>
<name>A0ABX2CTZ8_9CYAN</name>
<organism evidence="2 3">
    <name type="scientific">Microcoleus asticus IPMA8</name>
    <dbReference type="NCBI Taxonomy" id="2563858"/>
    <lineage>
        <taxon>Bacteria</taxon>
        <taxon>Bacillati</taxon>
        <taxon>Cyanobacteriota</taxon>
        <taxon>Cyanophyceae</taxon>
        <taxon>Oscillatoriophycideae</taxon>
        <taxon>Oscillatoriales</taxon>
        <taxon>Microcoleaceae</taxon>
        <taxon>Microcoleus</taxon>
        <taxon>Microcoleus asticus</taxon>
    </lineage>
</organism>
<sequence length="156" mass="17351">MTFTGDPDSAPALPTAAEAAVAKTSSRALESHLQNHPSGESLKLILNEKEGKTIDIPAAALPLLLAILQQTSSGNTVNMIPITEELDIWQVEAILNVSREYVWKLLDSGEIPYKMVSTCRRIRYEDVMKYKKQDYDKRSKILDELVAESEALGLYD</sequence>
<protein>
    <recommendedName>
        <fullName evidence="1">Helix-turn-helix domain-containing protein</fullName>
    </recommendedName>
</protein>
<evidence type="ECO:0000259" key="1">
    <source>
        <dbReference type="Pfam" id="PF12728"/>
    </source>
</evidence>
<keyword evidence="3" id="KW-1185">Reference proteome</keyword>
<dbReference type="RefSeq" id="WP_172185501.1">
    <property type="nucleotide sequence ID" value="NZ_CAWPPK010000296.1"/>
</dbReference>
<evidence type="ECO:0000313" key="3">
    <source>
        <dbReference type="Proteomes" id="UP000702425"/>
    </source>
</evidence>
<dbReference type="EMBL" id="SRRZ01000008">
    <property type="protein sequence ID" value="NQE32960.1"/>
    <property type="molecule type" value="Genomic_DNA"/>
</dbReference>
<accession>A0ABX2CTZ8</accession>
<gene>
    <name evidence="2" type="ORF">E5S67_00677</name>
</gene>
<dbReference type="Proteomes" id="UP000702425">
    <property type="component" value="Unassembled WGS sequence"/>
</dbReference>
<dbReference type="InterPro" id="IPR010093">
    <property type="entry name" value="SinI_DNA-bd"/>
</dbReference>
<reference evidence="2 3" key="1">
    <citation type="journal article" date="2020" name="Sci. Rep.">
        <title>A novel cyanobacterial geosmin producer, revising GeoA distribution and dispersion patterns in Bacteria.</title>
        <authorList>
            <person name="Churro C."/>
            <person name="Semedo-Aguiar A.P."/>
            <person name="Silva A.D."/>
            <person name="Pereira-Leal J.B."/>
            <person name="Leite R.B."/>
        </authorList>
    </citation>
    <scope>NUCLEOTIDE SEQUENCE [LARGE SCALE GENOMIC DNA]</scope>
    <source>
        <strain evidence="2 3">IPMA8</strain>
    </source>
</reference>